<reference evidence="1 2" key="1">
    <citation type="journal article" date="2016" name="J. Gen. Virol.">
        <title>Genomic characterization of a novel poxvirus from a flying fox: evidence for a new genus?</title>
        <authorList>
            <person name="O'Dea M.A."/>
            <person name="Tu S.L."/>
            <person name="Pang S."/>
            <person name="De Ridder T."/>
            <person name="Jackson B."/>
            <person name="Upton C."/>
        </authorList>
    </citation>
    <scope>NUCLEOTIDE SEQUENCE [LARGE SCALE GENOMIC DNA]</scope>
    <source>
        <strain evidence="1 2">Australia</strain>
    </source>
</reference>
<dbReference type="GeneID" id="28340467"/>
<proteinExistence type="predicted"/>
<name>A0A1B1MRK6_9POXV</name>
<accession>A0A1B1MRK6</accession>
<evidence type="ECO:0000313" key="2">
    <source>
        <dbReference type="Proteomes" id="UP000203626"/>
    </source>
</evidence>
<dbReference type="EMBL" id="KU980965">
    <property type="protein sequence ID" value="ANS71224.1"/>
    <property type="molecule type" value="Genomic_DNA"/>
</dbReference>
<protein>
    <submittedName>
        <fullName evidence="1">Uncharacterized protein</fullName>
    </submittedName>
</protein>
<keyword evidence="2" id="KW-1185">Reference proteome</keyword>
<dbReference type="Proteomes" id="UP000203626">
    <property type="component" value="Segment"/>
</dbReference>
<dbReference type="RefSeq" id="YP_009268855.1">
    <property type="nucleotide sequence ID" value="NC_030656.1"/>
</dbReference>
<sequence length="200" mass="22733">MVAMNTKLVIATLSVILVYEYVSTQTPPVKNKDVKLDICVPPNASLPIKITCSAKVKSKSSFDNLYWLECDNNISKYDYGSDDGLDYDYGSGSGGDLEEDDEPDNCIFPKSSCCNENYKRIKPTKSRRWNHELKNTLVIRNITEIKPIFKCVYTSSNPSLIKSINVTKFINEGDPQGYRVCKRYDDDHADFVSKLKQLFE</sequence>
<gene>
    <name evidence="1" type="ORF">PTPV-Aus-140</name>
</gene>
<evidence type="ECO:0000313" key="1">
    <source>
        <dbReference type="EMBL" id="ANS71224.1"/>
    </source>
</evidence>
<organism evidence="1 2">
    <name type="scientific">Pteropox virus</name>
    <dbReference type="NCBI Taxonomy" id="1873698"/>
    <lineage>
        <taxon>Viruses</taxon>
        <taxon>Varidnaviria</taxon>
        <taxon>Bamfordvirae</taxon>
        <taxon>Nucleocytoviricota</taxon>
        <taxon>Pokkesviricetes</taxon>
        <taxon>Chitovirales</taxon>
        <taxon>Poxviridae</taxon>
        <taxon>Chordopoxvirinae</taxon>
        <taxon>Pteropopoxvirus</taxon>
        <taxon>Pteropopoxvirus pteropox</taxon>
    </lineage>
</organism>
<dbReference type="KEGG" id="vg:28340467"/>